<feature type="transmembrane region" description="Helical" evidence="6">
    <location>
        <begin position="282"/>
        <end position="308"/>
    </location>
</feature>
<protein>
    <submittedName>
        <fullName evidence="8">Type II secretion system F family protein</fullName>
    </submittedName>
</protein>
<name>A0A5S4UXD8_9MICO</name>
<keyword evidence="3 6" id="KW-0812">Transmembrane</keyword>
<evidence type="ECO:0000256" key="6">
    <source>
        <dbReference type="SAM" id="Phobius"/>
    </source>
</evidence>
<evidence type="ECO:0000256" key="4">
    <source>
        <dbReference type="ARBA" id="ARBA00022989"/>
    </source>
</evidence>
<evidence type="ECO:0000259" key="7">
    <source>
        <dbReference type="Pfam" id="PF00482"/>
    </source>
</evidence>
<evidence type="ECO:0000313" key="8">
    <source>
        <dbReference type="EMBL" id="TYL51236.1"/>
    </source>
</evidence>
<keyword evidence="9" id="KW-1185">Reference proteome</keyword>
<feature type="domain" description="Type II secretion system protein GspF" evidence="7">
    <location>
        <begin position="177"/>
        <end position="301"/>
    </location>
</feature>
<comment type="caution">
    <text evidence="8">The sequence shown here is derived from an EMBL/GenBank/DDBJ whole genome shotgun (WGS) entry which is preliminary data.</text>
</comment>
<evidence type="ECO:0000313" key="9">
    <source>
        <dbReference type="Proteomes" id="UP000325243"/>
    </source>
</evidence>
<dbReference type="PANTHER" id="PTHR35007:SF4">
    <property type="entry name" value="CONSERVED TRANSMEMBRANE PROTEIN-RELATED"/>
    <property type="match status" value="1"/>
</dbReference>
<dbReference type="AlphaFoldDB" id="A0A5S4UXD8"/>
<dbReference type="Proteomes" id="UP000325243">
    <property type="component" value="Unassembled WGS sequence"/>
</dbReference>
<dbReference type="EMBL" id="VSSB01000002">
    <property type="protein sequence ID" value="TYL51236.1"/>
    <property type="molecule type" value="Genomic_DNA"/>
</dbReference>
<dbReference type="PANTHER" id="PTHR35007">
    <property type="entry name" value="INTEGRAL MEMBRANE PROTEIN-RELATED"/>
    <property type="match status" value="1"/>
</dbReference>
<comment type="subcellular location">
    <subcellularLocation>
        <location evidence="1">Cell membrane</location>
        <topology evidence="1">Multi-pass membrane protein</topology>
    </subcellularLocation>
</comment>
<organism evidence="8 9">
    <name type="scientific">Agromyces mariniharenae</name>
    <dbReference type="NCBI Taxonomy" id="2604423"/>
    <lineage>
        <taxon>Bacteria</taxon>
        <taxon>Bacillati</taxon>
        <taxon>Actinomycetota</taxon>
        <taxon>Actinomycetes</taxon>
        <taxon>Micrococcales</taxon>
        <taxon>Microbacteriaceae</taxon>
        <taxon>Agromyces</taxon>
    </lineage>
</organism>
<evidence type="ECO:0000256" key="3">
    <source>
        <dbReference type="ARBA" id="ARBA00022692"/>
    </source>
</evidence>
<evidence type="ECO:0000256" key="1">
    <source>
        <dbReference type="ARBA" id="ARBA00004651"/>
    </source>
</evidence>
<reference evidence="8 9" key="1">
    <citation type="submission" date="2019-08" db="EMBL/GenBank/DDBJ databases">
        <authorList>
            <person name="Hu J."/>
        </authorList>
    </citation>
    <scope>NUCLEOTIDE SEQUENCE [LARGE SCALE GENOMIC DNA]</scope>
    <source>
        <strain evidence="8 9">NEAU-184</strain>
    </source>
</reference>
<sequence length="312" mass="32572">MNVIGALGLVLGAVLGLGLWLVASAVPRLGRPRLVERVAPYVADLSPAARALLDRRPADPSPVLGVLVGPVARRARTIMSTWLGGDETIAKRLRQAGAAASVERFRGEQLAWAAAGFVIGAAVALFVPTFGGLPVVVRIAAPVLAGALGAALRDWTLQRRARRRLARISAELPTVLEFLTLSLTAGEGMLDAIRRVANAGSGELPGEFARVVSEVGTGVPLGRALAELRDGLDHPGLSRAIDQVLGALDRGAPLAAVLRSQAGDAREGAKRTLIELAGRKEIAMLVPLVFLILPVTVAFALFPGYLVLQAGF</sequence>
<dbReference type="Pfam" id="PF00482">
    <property type="entry name" value="T2SSF"/>
    <property type="match status" value="1"/>
</dbReference>
<feature type="transmembrane region" description="Helical" evidence="6">
    <location>
        <begin position="136"/>
        <end position="155"/>
    </location>
</feature>
<keyword evidence="2" id="KW-1003">Cell membrane</keyword>
<dbReference type="InterPro" id="IPR018076">
    <property type="entry name" value="T2SS_GspF_dom"/>
</dbReference>
<accession>A0A5S4UXD8</accession>
<keyword evidence="5 6" id="KW-0472">Membrane</keyword>
<evidence type="ECO:0000256" key="2">
    <source>
        <dbReference type="ARBA" id="ARBA00022475"/>
    </source>
</evidence>
<feature type="transmembrane region" description="Helical" evidence="6">
    <location>
        <begin position="6"/>
        <end position="27"/>
    </location>
</feature>
<keyword evidence="4 6" id="KW-1133">Transmembrane helix</keyword>
<evidence type="ECO:0000256" key="5">
    <source>
        <dbReference type="ARBA" id="ARBA00023136"/>
    </source>
</evidence>
<proteinExistence type="predicted"/>
<feature type="transmembrane region" description="Helical" evidence="6">
    <location>
        <begin position="110"/>
        <end position="130"/>
    </location>
</feature>
<gene>
    <name evidence="8" type="ORF">FYC51_15045</name>
</gene>
<dbReference type="GO" id="GO:0005886">
    <property type="term" value="C:plasma membrane"/>
    <property type="evidence" value="ECO:0007669"/>
    <property type="project" value="UniProtKB-SubCell"/>
</dbReference>